<proteinExistence type="inferred from homology"/>
<evidence type="ECO:0000256" key="8">
    <source>
        <dbReference type="SAM" id="MobiDB-lite"/>
    </source>
</evidence>
<dbReference type="RefSeq" id="XP_031875149.1">
    <property type="nucleotide sequence ID" value="XM_032011095.1"/>
</dbReference>
<name>A0A370U424_9HELO</name>
<dbReference type="EMBL" id="NPIC01000001">
    <property type="protein sequence ID" value="RDL42493.1"/>
    <property type="molecule type" value="Genomic_DNA"/>
</dbReference>
<evidence type="ECO:0000256" key="4">
    <source>
        <dbReference type="ARBA" id="ARBA00022729"/>
    </source>
</evidence>
<evidence type="ECO:0000313" key="12">
    <source>
        <dbReference type="EMBL" id="RDL42493.1"/>
    </source>
</evidence>
<organism evidence="12 13">
    <name type="scientific">Venustampulla echinocandica</name>
    <dbReference type="NCBI Taxonomy" id="2656787"/>
    <lineage>
        <taxon>Eukaryota</taxon>
        <taxon>Fungi</taxon>
        <taxon>Dikarya</taxon>
        <taxon>Ascomycota</taxon>
        <taxon>Pezizomycotina</taxon>
        <taxon>Leotiomycetes</taxon>
        <taxon>Helotiales</taxon>
        <taxon>Pleuroascaceae</taxon>
        <taxon>Venustampulla</taxon>
    </lineage>
</organism>
<keyword evidence="5" id="KW-0378">Hydrolase</keyword>
<keyword evidence="7" id="KW-0961">Cell wall biogenesis/degradation</keyword>
<evidence type="ECO:0000259" key="10">
    <source>
        <dbReference type="Pfam" id="PF10287"/>
    </source>
</evidence>
<evidence type="ECO:0000313" key="13">
    <source>
        <dbReference type="Proteomes" id="UP000254866"/>
    </source>
</evidence>
<feature type="chain" id="PRO_5016728430" description="glucan endo-1,3-beta-D-glucosidase" evidence="9">
    <location>
        <begin position="23"/>
        <end position="465"/>
    </location>
</feature>
<comment type="similarity">
    <text evidence="2">Belongs to the PGA52 family.</text>
</comment>
<dbReference type="InterPro" id="IPR018805">
    <property type="entry name" value="YJL171C/Tos1_C"/>
</dbReference>
<dbReference type="Pfam" id="PF10287">
    <property type="entry name" value="YJL171C_Tos1_C"/>
    <property type="match status" value="1"/>
</dbReference>
<evidence type="ECO:0000256" key="6">
    <source>
        <dbReference type="ARBA" id="ARBA00023295"/>
    </source>
</evidence>
<evidence type="ECO:0000256" key="7">
    <source>
        <dbReference type="ARBA" id="ARBA00023316"/>
    </source>
</evidence>
<evidence type="ECO:0000256" key="9">
    <source>
        <dbReference type="SAM" id="SignalP"/>
    </source>
</evidence>
<feature type="domain" description="Cell wall protein YJL171C/Tos1 C-terminal" evidence="10">
    <location>
        <begin position="228"/>
        <end position="448"/>
    </location>
</feature>
<accession>A0A370U424</accession>
<dbReference type="Proteomes" id="UP000254866">
    <property type="component" value="Unassembled WGS sequence"/>
</dbReference>
<evidence type="ECO:0000256" key="2">
    <source>
        <dbReference type="ARBA" id="ARBA00006055"/>
    </source>
</evidence>
<dbReference type="Pfam" id="PF10290">
    <property type="entry name" value="YJL171C_Tos1_N"/>
    <property type="match status" value="1"/>
</dbReference>
<dbReference type="AlphaFoldDB" id="A0A370U424"/>
<dbReference type="GO" id="GO:0042973">
    <property type="term" value="F:glucan endo-1,3-beta-D-glucosidase activity"/>
    <property type="evidence" value="ECO:0007669"/>
    <property type="project" value="UniProtKB-EC"/>
</dbReference>
<dbReference type="PANTHER" id="PTHR31737:SF2">
    <property type="entry name" value="PROTEIN TOS1"/>
    <property type="match status" value="1"/>
</dbReference>
<reference evidence="12 13" key="1">
    <citation type="journal article" date="2018" name="IMA Fungus">
        <title>IMA Genome-F 9: Draft genome sequence of Annulohypoxylon stygium, Aspergillus mulundensis, Berkeleyomyces basicola (syn. Thielaviopsis basicola), Ceratocystis smalleyi, two Cercospora beticola strains, Coleophoma cylindrospora, Fusarium fracticaudum, Phialophora cf. hyalina, and Morchella septimelata.</title>
        <authorList>
            <person name="Wingfield B.D."/>
            <person name="Bills G.F."/>
            <person name="Dong Y."/>
            <person name="Huang W."/>
            <person name="Nel W.J."/>
            <person name="Swalarsk-Parry B.S."/>
            <person name="Vaghefi N."/>
            <person name="Wilken P.M."/>
            <person name="An Z."/>
            <person name="de Beer Z.W."/>
            <person name="De Vos L."/>
            <person name="Chen L."/>
            <person name="Duong T.A."/>
            <person name="Gao Y."/>
            <person name="Hammerbacher A."/>
            <person name="Kikkert J.R."/>
            <person name="Li Y."/>
            <person name="Li H."/>
            <person name="Li K."/>
            <person name="Li Q."/>
            <person name="Liu X."/>
            <person name="Ma X."/>
            <person name="Naidoo K."/>
            <person name="Pethybridge S.J."/>
            <person name="Sun J."/>
            <person name="Steenkamp E.T."/>
            <person name="van der Nest M.A."/>
            <person name="van Wyk S."/>
            <person name="Wingfield M.J."/>
            <person name="Xiong C."/>
            <person name="Yue Q."/>
            <person name="Zhang X."/>
        </authorList>
    </citation>
    <scope>NUCLEOTIDE SEQUENCE [LARGE SCALE GENOMIC DNA]</scope>
    <source>
        <strain evidence="12 13">BP 5553</strain>
    </source>
</reference>
<evidence type="ECO:0000259" key="11">
    <source>
        <dbReference type="Pfam" id="PF10290"/>
    </source>
</evidence>
<feature type="region of interest" description="Disordered" evidence="8">
    <location>
        <begin position="175"/>
        <end position="223"/>
    </location>
</feature>
<dbReference type="EC" id="3.2.1.39" evidence="3"/>
<dbReference type="GO" id="GO:0071555">
    <property type="term" value="P:cell wall organization"/>
    <property type="evidence" value="ECO:0007669"/>
    <property type="project" value="UniProtKB-KW"/>
</dbReference>
<feature type="domain" description="Cell wall protein YJL171C/Tos1 N-terminal" evidence="11">
    <location>
        <begin position="41"/>
        <end position="98"/>
    </location>
</feature>
<dbReference type="GeneID" id="43595321"/>
<dbReference type="PANTHER" id="PTHR31737">
    <property type="entry name" value="PROTEIN TOS1"/>
    <property type="match status" value="1"/>
</dbReference>
<dbReference type="GO" id="GO:0009277">
    <property type="term" value="C:fungal-type cell wall"/>
    <property type="evidence" value="ECO:0007669"/>
    <property type="project" value="TreeGrafter"/>
</dbReference>
<feature type="signal peptide" evidence="9">
    <location>
        <begin position="1"/>
        <end position="22"/>
    </location>
</feature>
<evidence type="ECO:0000256" key="1">
    <source>
        <dbReference type="ARBA" id="ARBA00000382"/>
    </source>
</evidence>
<dbReference type="OrthoDB" id="118256at2759"/>
<protein>
    <recommendedName>
        <fullName evidence="3">glucan endo-1,3-beta-D-glucosidase</fullName>
        <ecNumber evidence="3">3.2.1.39</ecNumber>
    </recommendedName>
</protein>
<sequence length="465" mass="49844">MHLTLLLHVAVAALLYAPRVNADTCSVIQGNQYCHAVPWFEYTNVGSDGTYQEVTNMGSDGTCSTRPKHFGGPLAPFNEELSLHFRGPLNLRQLAVYNLVGSQKRQDNPGGRGHQHADNGLKLKEKNEAPEQSQHRSVQVVTTTIVTTTIVATPRMFTTTLNGKLVSWIENTCGEPTSASPPAVESSASPLRSSDSAHEPAVSTQDQHASPAPQVTPALPASVHGNGGDFKRIAYYDTNTHTADNLVFLGNRGGDGSGVFDFNWGSSLAYSNSKGSGGASGPEILDDVVIRSANEVIVMLNKKCENGDCGYTRPGGVAYHGFGETVKIFMIEFFMPHDGATGFLADQPAIWMLNAHIPLTRQYGDCSCWKSGCGELDIAEALHSGSEFLTSTLHSQHPAGSANYFNRPTTKTMKLAVTFNGDASTIAIVILPDDTPFGPGFAAKHIEKLMNSPSAKRVSPRADIL</sequence>
<comment type="caution">
    <text evidence="12">The sequence shown here is derived from an EMBL/GenBank/DDBJ whole genome shotgun (WGS) entry which is preliminary data.</text>
</comment>
<comment type="catalytic activity">
    <reaction evidence="1">
        <text>Hydrolysis of (1-&gt;3)-beta-D-glucosidic linkages in (1-&gt;3)-beta-D-glucans.</text>
        <dbReference type="EC" id="3.2.1.39"/>
    </reaction>
</comment>
<gene>
    <name evidence="12" type="ORF">BP5553_02472</name>
</gene>
<evidence type="ECO:0000256" key="5">
    <source>
        <dbReference type="ARBA" id="ARBA00022801"/>
    </source>
</evidence>
<evidence type="ECO:0000256" key="3">
    <source>
        <dbReference type="ARBA" id="ARBA00012780"/>
    </source>
</evidence>
<feature type="compositionally biased region" description="Low complexity" evidence="8">
    <location>
        <begin position="178"/>
        <end position="194"/>
    </location>
</feature>
<dbReference type="InterPro" id="IPR018807">
    <property type="entry name" value="YJL171C/Tos1_N"/>
</dbReference>
<keyword evidence="13" id="KW-1185">Reference proteome</keyword>
<dbReference type="STRING" id="2656787.A0A370U424"/>
<keyword evidence="4 9" id="KW-0732">Signal</keyword>
<keyword evidence="6" id="KW-0326">Glycosidase</keyword>